<dbReference type="GO" id="GO:0005524">
    <property type="term" value="F:ATP binding"/>
    <property type="evidence" value="ECO:0007669"/>
    <property type="project" value="UniProtKB-KW"/>
</dbReference>
<keyword evidence="3" id="KW-0418">Kinase</keyword>
<dbReference type="Pfam" id="PF07714">
    <property type="entry name" value="PK_Tyr_Ser-Thr"/>
    <property type="match status" value="1"/>
</dbReference>
<gene>
    <name evidence="6" type="ORF">QVD17_14708</name>
</gene>
<keyword evidence="4" id="KW-0067">ATP-binding</keyword>
<sequence length="487" mass="53774">MFFLSYLRDCLRRGRGAHESYSSDLFFDLQTLEVATDFFSESNKLGHGGFGPVYKGLLGNGEQVAIKKLALTSSQGKHEFINEVKLLLKTQHKNLVMLLGCCAQGPENMLVYEYLPNKSLDYILFDKQKSASLHWTQRFQIIVGVIKGLIYLHEDAPVRIIHRDIKASNILLDDKLDPKISDFGLARLFPGDDTHMNTLRISGTLGYMSPEYAIHGYLSTKADVYSFGVLMLEIVSGRRLNDIEAGDDLLTYVSQTWSLFQSGKQLELVDETLDTCNTSEALMCIHLGLLCCQASVADRPDMNTLHLMISNDSFTLPIPRKPGFPGCGGRWAVTTNSSVALATTIHSNSLNYVQEFSVNSISNSSINQALAPGHMIPLVQVARLFACRGVRSTIITTINNTPMIKTMIERDIDAGYSLIVLNVDFPASEVGLPVGIENSSACTNSEMAGAIFDDAIKLLACQSTMVEHMRRNLKELSVKAKKAVEEG</sequence>
<dbReference type="SMART" id="SM00220">
    <property type="entry name" value="S_TKc"/>
    <property type="match status" value="1"/>
</dbReference>
<dbReference type="SUPFAM" id="SSF56112">
    <property type="entry name" value="Protein kinase-like (PK-like)"/>
    <property type="match status" value="1"/>
</dbReference>
<accession>A0AAD8KUK1</accession>
<dbReference type="SUPFAM" id="SSF53756">
    <property type="entry name" value="UDP-Glycosyltransferase/glycogen phosphorylase"/>
    <property type="match status" value="1"/>
</dbReference>
<dbReference type="CDD" id="cd14066">
    <property type="entry name" value="STKc_IRAK"/>
    <property type="match status" value="1"/>
</dbReference>
<dbReference type="InterPro" id="IPR001245">
    <property type="entry name" value="Ser-Thr/Tyr_kinase_cat_dom"/>
</dbReference>
<dbReference type="AlphaFoldDB" id="A0AAD8KUK1"/>
<evidence type="ECO:0000256" key="2">
    <source>
        <dbReference type="ARBA" id="ARBA00022741"/>
    </source>
</evidence>
<evidence type="ECO:0000313" key="6">
    <source>
        <dbReference type="EMBL" id="KAK1426040.1"/>
    </source>
</evidence>
<comment type="caution">
    <text evidence="6">The sequence shown here is derived from an EMBL/GenBank/DDBJ whole genome shotgun (WGS) entry which is preliminary data.</text>
</comment>
<evidence type="ECO:0000256" key="3">
    <source>
        <dbReference type="ARBA" id="ARBA00022777"/>
    </source>
</evidence>
<keyword evidence="1" id="KW-0808">Transferase</keyword>
<dbReference type="EMBL" id="JAUHHV010000004">
    <property type="protein sequence ID" value="KAK1426040.1"/>
    <property type="molecule type" value="Genomic_DNA"/>
</dbReference>
<proteinExistence type="predicted"/>
<evidence type="ECO:0000256" key="4">
    <source>
        <dbReference type="ARBA" id="ARBA00022840"/>
    </source>
</evidence>
<dbReference type="PROSITE" id="PS50011">
    <property type="entry name" value="PROTEIN_KINASE_DOM"/>
    <property type="match status" value="1"/>
</dbReference>
<dbReference type="FunFam" id="1.10.510.10:FF:001543">
    <property type="entry name" value="Cysteine-rich receptor-like protein kinase 41"/>
    <property type="match status" value="1"/>
</dbReference>
<dbReference type="Gene3D" id="1.10.510.10">
    <property type="entry name" value="Transferase(Phosphotransferase) domain 1"/>
    <property type="match status" value="1"/>
</dbReference>
<dbReference type="InterPro" id="IPR008271">
    <property type="entry name" value="Ser/Thr_kinase_AS"/>
</dbReference>
<dbReference type="Gene3D" id="3.40.50.2000">
    <property type="entry name" value="Glycogen Phosphorylase B"/>
    <property type="match status" value="1"/>
</dbReference>
<protein>
    <recommendedName>
        <fullName evidence="5">Protein kinase domain-containing protein</fullName>
    </recommendedName>
</protein>
<dbReference type="InterPro" id="IPR000719">
    <property type="entry name" value="Prot_kinase_dom"/>
</dbReference>
<feature type="domain" description="Protein kinase" evidence="5">
    <location>
        <begin position="39"/>
        <end position="309"/>
    </location>
</feature>
<keyword evidence="7" id="KW-1185">Reference proteome</keyword>
<reference evidence="6" key="1">
    <citation type="journal article" date="2023" name="bioRxiv">
        <title>Improved chromosome-level genome assembly for marigold (Tagetes erecta).</title>
        <authorList>
            <person name="Jiang F."/>
            <person name="Yuan L."/>
            <person name="Wang S."/>
            <person name="Wang H."/>
            <person name="Xu D."/>
            <person name="Wang A."/>
            <person name="Fan W."/>
        </authorList>
    </citation>
    <scope>NUCLEOTIDE SEQUENCE</scope>
    <source>
        <strain evidence="6">WSJ</strain>
        <tissue evidence="6">Leaf</tissue>
    </source>
</reference>
<name>A0AAD8KUK1_TARER</name>
<dbReference type="Proteomes" id="UP001229421">
    <property type="component" value="Unassembled WGS sequence"/>
</dbReference>
<dbReference type="GO" id="GO:0004672">
    <property type="term" value="F:protein kinase activity"/>
    <property type="evidence" value="ECO:0007669"/>
    <property type="project" value="InterPro"/>
</dbReference>
<organism evidence="6 7">
    <name type="scientific">Tagetes erecta</name>
    <name type="common">African marigold</name>
    <dbReference type="NCBI Taxonomy" id="13708"/>
    <lineage>
        <taxon>Eukaryota</taxon>
        <taxon>Viridiplantae</taxon>
        <taxon>Streptophyta</taxon>
        <taxon>Embryophyta</taxon>
        <taxon>Tracheophyta</taxon>
        <taxon>Spermatophyta</taxon>
        <taxon>Magnoliopsida</taxon>
        <taxon>eudicotyledons</taxon>
        <taxon>Gunneridae</taxon>
        <taxon>Pentapetalae</taxon>
        <taxon>asterids</taxon>
        <taxon>campanulids</taxon>
        <taxon>Asterales</taxon>
        <taxon>Asteraceae</taxon>
        <taxon>Asteroideae</taxon>
        <taxon>Heliantheae alliance</taxon>
        <taxon>Tageteae</taxon>
        <taxon>Tagetes</taxon>
    </lineage>
</organism>
<keyword evidence="2" id="KW-0547">Nucleotide-binding</keyword>
<dbReference type="PANTHER" id="PTHR47973">
    <property type="entry name" value="CYSTEINE-RICH RECEPTOR-LIKE PROTEIN KINASE 3"/>
    <property type="match status" value="1"/>
</dbReference>
<dbReference type="Gene3D" id="3.30.200.20">
    <property type="entry name" value="Phosphorylase Kinase, domain 1"/>
    <property type="match status" value="1"/>
</dbReference>
<dbReference type="FunFam" id="3.30.200.20:FF:000177">
    <property type="entry name" value="Cysteine-rich receptor-like protein kinase 2"/>
    <property type="match status" value="1"/>
</dbReference>
<dbReference type="InterPro" id="IPR052059">
    <property type="entry name" value="CR_Ser/Thr_kinase"/>
</dbReference>
<evidence type="ECO:0000256" key="1">
    <source>
        <dbReference type="ARBA" id="ARBA00022679"/>
    </source>
</evidence>
<evidence type="ECO:0000313" key="7">
    <source>
        <dbReference type="Proteomes" id="UP001229421"/>
    </source>
</evidence>
<dbReference type="InterPro" id="IPR011009">
    <property type="entry name" value="Kinase-like_dom_sf"/>
</dbReference>
<dbReference type="PROSITE" id="PS00108">
    <property type="entry name" value="PROTEIN_KINASE_ST"/>
    <property type="match status" value="1"/>
</dbReference>
<evidence type="ECO:0000259" key="5">
    <source>
        <dbReference type="PROSITE" id="PS50011"/>
    </source>
</evidence>